<comment type="caution">
    <text evidence="4">The sequence shown here is derived from an EMBL/GenBank/DDBJ whole genome shotgun (WGS) entry which is preliminary data.</text>
</comment>
<dbReference type="AlphaFoldDB" id="T0LLZ9"/>
<accession>T0LLZ9</accession>
<proteinExistence type="predicted"/>
<evidence type="ECO:0000313" key="5">
    <source>
        <dbReference type="Proteomes" id="UP000015530"/>
    </source>
</evidence>
<dbReference type="Gene3D" id="1.10.630.10">
    <property type="entry name" value="Cytochrome P450"/>
    <property type="match status" value="1"/>
</dbReference>
<organism evidence="4 5">
    <name type="scientific">Colletotrichum gloeosporioides (strain Cg-14)</name>
    <name type="common">Anthracnose fungus</name>
    <name type="synonym">Glomerella cingulata</name>
    <dbReference type="NCBI Taxonomy" id="1237896"/>
    <lineage>
        <taxon>Eukaryota</taxon>
        <taxon>Fungi</taxon>
        <taxon>Dikarya</taxon>
        <taxon>Ascomycota</taxon>
        <taxon>Pezizomycotina</taxon>
        <taxon>Sordariomycetes</taxon>
        <taxon>Hypocreomycetidae</taxon>
        <taxon>Glomerellales</taxon>
        <taxon>Glomerellaceae</taxon>
        <taxon>Colletotrichum</taxon>
        <taxon>Colletotrichum gloeosporioides species complex</taxon>
    </lineage>
</organism>
<dbReference type="GO" id="GO:0016705">
    <property type="term" value="F:oxidoreductase activity, acting on paired donors, with incorporation or reduction of molecular oxygen"/>
    <property type="evidence" value="ECO:0007669"/>
    <property type="project" value="InterPro"/>
</dbReference>
<dbReference type="InterPro" id="IPR050121">
    <property type="entry name" value="Cytochrome_P450_monoxygenase"/>
</dbReference>
<dbReference type="EMBL" id="AMYD01002365">
    <property type="protein sequence ID" value="EQB49300.1"/>
    <property type="molecule type" value="Genomic_DNA"/>
</dbReference>
<evidence type="ECO:0000256" key="2">
    <source>
        <dbReference type="ARBA" id="ARBA00022723"/>
    </source>
</evidence>
<keyword evidence="1" id="KW-0349">Heme</keyword>
<keyword evidence="2" id="KW-0479">Metal-binding</keyword>
<evidence type="ECO:0000256" key="3">
    <source>
        <dbReference type="ARBA" id="ARBA00023004"/>
    </source>
</evidence>
<dbReference type="PANTHER" id="PTHR24305">
    <property type="entry name" value="CYTOCHROME P450"/>
    <property type="match status" value="1"/>
</dbReference>
<dbReference type="InterPro" id="IPR001128">
    <property type="entry name" value="Cyt_P450"/>
</dbReference>
<name>T0LLZ9_COLGC</name>
<keyword evidence="4" id="KW-0560">Oxidoreductase</keyword>
<dbReference type="GO" id="GO:0020037">
    <property type="term" value="F:heme binding"/>
    <property type="evidence" value="ECO:0007669"/>
    <property type="project" value="InterPro"/>
</dbReference>
<dbReference type="HOGENOM" id="CLU_001570_14_9_1"/>
<dbReference type="InterPro" id="IPR036396">
    <property type="entry name" value="Cyt_P450_sf"/>
</dbReference>
<dbReference type="PANTHER" id="PTHR24305:SF161">
    <property type="entry name" value="P450, PUTATIVE (EUROFUNG)-RELATED"/>
    <property type="match status" value="1"/>
</dbReference>
<dbReference type="OMA" id="THASAFM"/>
<keyword evidence="3" id="KW-0408">Iron</keyword>
<dbReference type="OrthoDB" id="1470350at2759"/>
<dbReference type="GO" id="GO:0005506">
    <property type="term" value="F:iron ion binding"/>
    <property type="evidence" value="ECO:0007669"/>
    <property type="project" value="InterPro"/>
</dbReference>
<dbReference type="GO" id="GO:0004497">
    <property type="term" value="F:monooxygenase activity"/>
    <property type="evidence" value="ECO:0007669"/>
    <property type="project" value="UniProtKB-KW"/>
</dbReference>
<dbReference type="SUPFAM" id="SSF48264">
    <property type="entry name" value="Cytochrome P450"/>
    <property type="match status" value="1"/>
</dbReference>
<dbReference type="STRING" id="1237896.T0LLZ9"/>
<sequence length="210" mass="23822">MLKLHQKYGPVVRVAPKELSFNTAQSWKDIYDKRKGHSPFIKSEFYDGGNFAAEAHSIVSVRDPDEHAQMRRYLRDAFSDRSLREQEHLISQVIDHFIDRIGEEGGKPGGIDIVMWFNLTTFDIIGSLAFGQSFGGVSSGEEHPWVSIVVKSLRMGAMADCFKRFPSVGAGFQKMFPSLLTKLIEDTRKHEAYTMELVQKYVAHKSHGKN</sequence>
<evidence type="ECO:0000313" key="4">
    <source>
        <dbReference type="EMBL" id="EQB49300.1"/>
    </source>
</evidence>
<evidence type="ECO:0000256" key="1">
    <source>
        <dbReference type="ARBA" id="ARBA00022617"/>
    </source>
</evidence>
<dbReference type="Pfam" id="PF00067">
    <property type="entry name" value="p450"/>
    <property type="match status" value="1"/>
</dbReference>
<protein>
    <submittedName>
        <fullName evidence="4">Benzoate 4-monooxygenase cytochrome P450</fullName>
    </submittedName>
</protein>
<reference evidence="5" key="1">
    <citation type="journal article" date="2013" name="Mol. Plant Microbe Interact.">
        <title>Global aspects of pacC regulation of pathogenicity genes in Colletotrichum gloeosporioides as revealed by transcriptome analysis.</title>
        <authorList>
            <person name="Alkan N."/>
            <person name="Meng X."/>
            <person name="Friedlander G."/>
            <person name="Reuveni E."/>
            <person name="Sukno S."/>
            <person name="Sherman A."/>
            <person name="Thon M."/>
            <person name="Fluhr R."/>
            <person name="Prusky D."/>
        </authorList>
    </citation>
    <scope>NUCLEOTIDE SEQUENCE [LARGE SCALE GENOMIC DNA]</scope>
    <source>
        <strain evidence="5">Cg-14</strain>
    </source>
</reference>
<gene>
    <name evidence="4" type="ORF">CGLO_11377</name>
</gene>
<dbReference type="Proteomes" id="UP000015530">
    <property type="component" value="Unassembled WGS sequence"/>
</dbReference>
<keyword evidence="4" id="KW-0503">Monooxygenase</keyword>